<accession>A0ABU3SX39</accession>
<sequence length="305" mass="34934">MAVTRPNDDAKLMSPHLHKIIDPHLHFFALHEGDYAWLKPDNPPSWPDKQKINRTYVQQDLVLPSNVALAGLVHIEAGFDNQHPWKEIDWLEHHCTLPFKSVAFADLTSRHFSQQIAQLTQRESVVGIRHILDQQAHEILTSDTIQQHFKLLQDYQLSFDAQLSVENKNGCDALLKLAQQYPSVKIILNHGGWPPDVTSQQRYRSWQANLKQLATCENVALKLSAWEMLQAGSTDLLDQILAVSLHTFGQHRVMLASNFPVCLLASSYTQLWNKYLLLIPTVGLDCWQNISYQNALNWYRLDCSV</sequence>
<keyword evidence="4" id="KW-1185">Reference proteome</keyword>
<dbReference type="PANTHER" id="PTHR43569:SF2">
    <property type="entry name" value="AMIDOHYDROLASE-RELATED DOMAIN-CONTAINING PROTEIN"/>
    <property type="match status" value="1"/>
</dbReference>
<name>A0ABU3SX39_9ALTE</name>
<evidence type="ECO:0000259" key="2">
    <source>
        <dbReference type="Pfam" id="PF04909"/>
    </source>
</evidence>
<dbReference type="PANTHER" id="PTHR43569">
    <property type="entry name" value="AMIDOHYDROLASE"/>
    <property type="match status" value="1"/>
</dbReference>
<dbReference type="EMBL" id="JAWDIO010000002">
    <property type="protein sequence ID" value="MDU0354542.1"/>
    <property type="molecule type" value="Genomic_DNA"/>
</dbReference>
<dbReference type="InterPro" id="IPR032466">
    <property type="entry name" value="Metal_Hydrolase"/>
</dbReference>
<dbReference type="Proteomes" id="UP001247805">
    <property type="component" value="Unassembled WGS sequence"/>
</dbReference>
<protein>
    <submittedName>
        <fullName evidence="3">Amidohydrolase family protein</fullName>
    </submittedName>
</protein>
<dbReference type="SUPFAM" id="SSF51556">
    <property type="entry name" value="Metallo-dependent hydrolases"/>
    <property type="match status" value="1"/>
</dbReference>
<dbReference type="Gene3D" id="3.20.20.140">
    <property type="entry name" value="Metal-dependent hydrolases"/>
    <property type="match status" value="1"/>
</dbReference>
<dbReference type="InterPro" id="IPR052350">
    <property type="entry name" value="Metallo-dep_Lactonases"/>
</dbReference>
<evidence type="ECO:0000313" key="3">
    <source>
        <dbReference type="EMBL" id="MDU0354542.1"/>
    </source>
</evidence>
<comment type="caution">
    <text evidence="3">The sequence shown here is derived from an EMBL/GenBank/DDBJ whole genome shotgun (WGS) entry which is preliminary data.</text>
</comment>
<proteinExistence type="inferred from homology"/>
<dbReference type="RefSeq" id="WP_316026134.1">
    <property type="nucleotide sequence ID" value="NZ_JAWDIO010000002.1"/>
</dbReference>
<evidence type="ECO:0000313" key="4">
    <source>
        <dbReference type="Proteomes" id="UP001247805"/>
    </source>
</evidence>
<feature type="domain" description="Amidohydrolase-related" evidence="2">
    <location>
        <begin position="21"/>
        <end position="301"/>
    </location>
</feature>
<dbReference type="InterPro" id="IPR006680">
    <property type="entry name" value="Amidohydro-rel"/>
</dbReference>
<evidence type="ECO:0000256" key="1">
    <source>
        <dbReference type="ARBA" id="ARBA00038310"/>
    </source>
</evidence>
<comment type="similarity">
    <text evidence="1">Belongs to the metallo-dependent hydrolases superfamily.</text>
</comment>
<gene>
    <name evidence="3" type="ORF">RS130_11895</name>
</gene>
<dbReference type="Pfam" id="PF04909">
    <property type="entry name" value="Amidohydro_2"/>
    <property type="match status" value="1"/>
</dbReference>
<organism evidence="3 4">
    <name type="scientific">Paraglaciecola aquimarina</name>
    <dbReference type="NCBI Taxonomy" id="1235557"/>
    <lineage>
        <taxon>Bacteria</taxon>
        <taxon>Pseudomonadati</taxon>
        <taxon>Pseudomonadota</taxon>
        <taxon>Gammaproteobacteria</taxon>
        <taxon>Alteromonadales</taxon>
        <taxon>Alteromonadaceae</taxon>
        <taxon>Paraglaciecola</taxon>
    </lineage>
</organism>
<reference evidence="3 4" key="1">
    <citation type="submission" date="2023-10" db="EMBL/GenBank/DDBJ databases">
        <title>Glaciecola aquimarina strain GGW-M5 nov., isolated from a coastal seawater.</title>
        <authorList>
            <person name="Bayburt H."/>
            <person name="Kim J.M."/>
            <person name="Choi B.J."/>
            <person name="Jeon C.O."/>
        </authorList>
    </citation>
    <scope>NUCLEOTIDE SEQUENCE [LARGE SCALE GENOMIC DNA]</scope>
    <source>
        <strain evidence="3 4">KCTC 32108</strain>
    </source>
</reference>